<dbReference type="GO" id="GO:0016746">
    <property type="term" value="F:acyltransferase activity"/>
    <property type="evidence" value="ECO:0007669"/>
    <property type="project" value="UniProtKB-KW"/>
</dbReference>
<dbReference type="PANTHER" id="PTHR23416">
    <property type="entry name" value="SIALIC ACID SYNTHASE-RELATED"/>
    <property type="match status" value="1"/>
</dbReference>
<gene>
    <name evidence="3" type="ORF">FQB35_13450</name>
</gene>
<dbReference type="EMBL" id="CP042243">
    <property type="protein sequence ID" value="QEK13194.1"/>
    <property type="molecule type" value="Genomic_DNA"/>
</dbReference>
<accession>A0A5C0SIC8</accession>
<reference evidence="3 4" key="1">
    <citation type="submission" date="2019-07" db="EMBL/GenBank/DDBJ databases">
        <title>Complete genome of Crassaminicella thermophila SY095.</title>
        <authorList>
            <person name="Li X."/>
        </authorList>
    </citation>
    <scope>NUCLEOTIDE SEQUENCE [LARGE SCALE GENOMIC DNA]</scope>
    <source>
        <strain evidence="3 4">SY095</strain>
    </source>
</reference>
<dbReference type="AlphaFoldDB" id="A0A5C0SIC8"/>
<dbReference type="PROSITE" id="PS00101">
    <property type="entry name" value="HEXAPEP_TRANSFERASES"/>
    <property type="match status" value="1"/>
</dbReference>
<sequence length="190" mass="21340">MFLYLKKCVYKSITNMRKVINRVHMHLELSMFKSCGTKVIIASGGSFSYDNIIIGNKVYIGPNAIFRSTHSNIIIMDNVMFGPNVVILGGDHRTDIIGEFMIDVKEKNENTDKDVIIENDVWIGANVTILKGVRIGEGSIIGAASVVTKDVPPFSVYTGVPSKKVRQRWEFDQIKLHKEIIAKKKLNNNI</sequence>
<dbReference type="InterPro" id="IPR011004">
    <property type="entry name" value="Trimer_LpxA-like_sf"/>
</dbReference>
<dbReference type="Gene3D" id="2.160.10.10">
    <property type="entry name" value="Hexapeptide repeat proteins"/>
    <property type="match status" value="1"/>
</dbReference>
<proteinExistence type="predicted"/>
<dbReference type="InterPro" id="IPR018357">
    <property type="entry name" value="Hexapep_transf_CS"/>
</dbReference>
<evidence type="ECO:0000313" key="3">
    <source>
        <dbReference type="EMBL" id="QEK13194.1"/>
    </source>
</evidence>
<dbReference type="CDD" id="cd04647">
    <property type="entry name" value="LbH_MAT_like"/>
    <property type="match status" value="1"/>
</dbReference>
<dbReference type="OrthoDB" id="9801697at2"/>
<keyword evidence="3" id="KW-0012">Acyltransferase</keyword>
<keyword evidence="4" id="KW-1185">Reference proteome</keyword>
<dbReference type="InterPro" id="IPR051159">
    <property type="entry name" value="Hexapeptide_acetyltransf"/>
</dbReference>
<dbReference type="Proteomes" id="UP000324646">
    <property type="component" value="Chromosome"/>
</dbReference>
<dbReference type="SUPFAM" id="SSF51161">
    <property type="entry name" value="Trimeric LpxA-like enzymes"/>
    <property type="match status" value="1"/>
</dbReference>
<protein>
    <submittedName>
        <fullName evidence="3">Acyltransferase</fullName>
    </submittedName>
</protein>
<dbReference type="InterPro" id="IPR001451">
    <property type="entry name" value="Hexapep"/>
</dbReference>
<dbReference type="Pfam" id="PF00132">
    <property type="entry name" value="Hexapep"/>
    <property type="match status" value="1"/>
</dbReference>
<evidence type="ECO:0000313" key="4">
    <source>
        <dbReference type="Proteomes" id="UP000324646"/>
    </source>
</evidence>
<evidence type="ECO:0000256" key="1">
    <source>
        <dbReference type="ARBA" id="ARBA00022679"/>
    </source>
</evidence>
<keyword evidence="1 3" id="KW-0808">Transferase</keyword>
<evidence type="ECO:0000256" key="2">
    <source>
        <dbReference type="ARBA" id="ARBA00022737"/>
    </source>
</evidence>
<organism evidence="3 4">
    <name type="scientific">Crassaminicella thermophila</name>
    <dbReference type="NCBI Taxonomy" id="2599308"/>
    <lineage>
        <taxon>Bacteria</taxon>
        <taxon>Bacillati</taxon>
        <taxon>Bacillota</taxon>
        <taxon>Clostridia</taxon>
        <taxon>Eubacteriales</taxon>
        <taxon>Clostridiaceae</taxon>
        <taxon>Crassaminicella</taxon>
    </lineage>
</organism>
<name>A0A5C0SIC8_CRATE</name>
<dbReference type="KEGG" id="crs:FQB35_13450"/>
<keyword evidence="2" id="KW-0677">Repeat</keyword>